<evidence type="ECO:0000256" key="3">
    <source>
        <dbReference type="ARBA" id="ARBA00022729"/>
    </source>
</evidence>
<dbReference type="InterPro" id="IPR042269">
    <property type="entry name" value="Ser_carbopepase_S28_SKS"/>
</dbReference>
<comment type="similarity">
    <text evidence="1">Belongs to the peptidase S28 family.</text>
</comment>
<dbReference type="GO" id="GO:0070008">
    <property type="term" value="F:serine-type exopeptidase activity"/>
    <property type="evidence" value="ECO:0007669"/>
    <property type="project" value="InterPro"/>
</dbReference>
<dbReference type="Gene3D" id="1.20.120.980">
    <property type="entry name" value="Serine carboxypeptidase S28, SKS domain"/>
    <property type="match status" value="1"/>
</dbReference>
<dbReference type="GO" id="GO:0006508">
    <property type="term" value="P:proteolysis"/>
    <property type="evidence" value="ECO:0007669"/>
    <property type="project" value="UniProtKB-KW"/>
</dbReference>
<gene>
    <name evidence="6" type="ORF">PPROV_000726500</name>
</gene>
<keyword evidence="2" id="KW-0645">Protease</keyword>
<dbReference type="SUPFAM" id="SSF53474">
    <property type="entry name" value="alpha/beta-Hydrolases"/>
    <property type="match status" value="1"/>
</dbReference>
<dbReference type="InterPro" id="IPR008758">
    <property type="entry name" value="Peptidase_S28"/>
</dbReference>
<evidence type="ECO:0000256" key="2">
    <source>
        <dbReference type="ARBA" id="ARBA00022670"/>
    </source>
</evidence>
<evidence type="ECO:0000313" key="7">
    <source>
        <dbReference type="Proteomes" id="UP000660262"/>
    </source>
</evidence>
<dbReference type="OrthoDB" id="2130629at2759"/>
<proteinExistence type="inferred from homology"/>
<dbReference type="Proteomes" id="UP000660262">
    <property type="component" value="Unassembled WGS sequence"/>
</dbReference>
<evidence type="ECO:0000256" key="1">
    <source>
        <dbReference type="ARBA" id="ARBA00011079"/>
    </source>
</evidence>
<dbReference type="AlphaFoldDB" id="A0A830HUC0"/>
<keyword evidence="4" id="KW-0378">Hydrolase</keyword>
<keyword evidence="7" id="KW-1185">Reference proteome</keyword>
<comment type="caution">
    <text evidence="6">The sequence shown here is derived from an EMBL/GenBank/DDBJ whole genome shotgun (WGS) entry which is preliminary data.</text>
</comment>
<evidence type="ECO:0000256" key="5">
    <source>
        <dbReference type="ARBA" id="ARBA00023180"/>
    </source>
</evidence>
<accession>A0A830HUC0</accession>
<dbReference type="PANTHER" id="PTHR11010:SF11">
    <property type="entry name" value="THYMUS-SPECIFIC SERINE PROTEASE"/>
    <property type="match status" value="1"/>
</dbReference>
<dbReference type="Pfam" id="PF05577">
    <property type="entry name" value="Peptidase_S28"/>
    <property type="match status" value="1"/>
</dbReference>
<keyword evidence="5" id="KW-0325">Glycoprotein</keyword>
<protein>
    <recommendedName>
        <fullName evidence="8">Thymus-specific serine protease</fullName>
    </recommendedName>
</protein>
<organism evidence="6 7">
    <name type="scientific">Pycnococcus provasolii</name>
    <dbReference type="NCBI Taxonomy" id="41880"/>
    <lineage>
        <taxon>Eukaryota</taxon>
        <taxon>Viridiplantae</taxon>
        <taxon>Chlorophyta</taxon>
        <taxon>Pseudoscourfieldiophyceae</taxon>
        <taxon>Pseudoscourfieldiales</taxon>
        <taxon>Pycnococcaceae</taxon>
        <taxon>Pycnococcus</taxon>
    </lineage>
</organism>
<evidence type="ECO:0000313" key="6">
    <source>
        <dbReference type="EMBL" id="GHP08527.1"/>
    </source>
</evidence>
<sequence>MSPCFFALYALTCSSNADIRVAQTRYNALAELPAVRLEAQHGILTMEEVQEDPPTEPPPAVPAALTLEELQRQIAELTVRHTKDVADLANRNKDLELEFSSTPSRVALKGDLDSSSDSFLFFSSQLVDHFSPRPASQFWKQRYFVNDTFFKRSSPSDSGDADVNHPVVFLCVGGEGPPLTPDVVVTGSVHCALAVEELAPKHNALVVALEHRFYGYSLPTKDLSTENLSVLSHRQAIEDIARFITFINQKFQLDDTKTKWVTFGGSYPGMMAGWARAKLPHLIHASVASSAPVQAIVDNAGYNAVVGEAIAEPLVGGSAECLKAVQDAFNELGNRLSCDPASVGEDLMVCNAAETLADRKNVSQLIDDLTLLFPAQSNDPLCTEDLCNIAKICEHMTTATTTTKAAANTAVARRALRQDQQTQSASYNQLVTLARALLVDPSSGCMEVNYALGVAGLADPSGSMPLSGDRSWIWQTCSEFGFYQTCSADAGCPFHPHGTLPWYGSLELSLELCADLFNISKDDVYVNVNQTNQITGGRDIQSTRIAFPNGGIDPWKAQGIFPPGPDDYEPAFMVPGASHHAWTHPSRPGDSPSLVKARAAISELVETWLSQ</sequence>
<dbReference type="Gene3D" id="3.40.50.1820">
    <property type="entry name" value="alpha/beta hydrolase"/>
    <property type="match status" value="1"/>
</dbReference>
<name>A0A830HUC0_9CHLO</name>
<dbReference type="InterPro" id="IPR029058">
    <property type="entry name" value="AB_hydrolase_fold"/>
</dbReference>
<dbReference type="PANTHER" id="PTHR11010">
    <property type="entry name" value="PROTEASE S28 PRO-X CARBOXYPEPTIDASE-RELATED"/>
    <property type="match status" value="1"/>
</dbReference>
<keyword evidence="3" id="KW-0732">Signal</keyword>
<dbReference type="EMBL" id="BNJQ01000021">
    <property type="protein sequence ID" value="GHP08527.1"/>
    <property type="molecule type" value="Genomic_DNA"/>
</dbReference>
<evidence type="ECO:0000256" key="4">
    <source>
        <dbReference type="ARBA" id="ARBA00022801"/>
    </source>
</evidence>
<evidence type="ECO:0008006" key="8">
    <source>
        <dbReference type="Google" id="ProtNLM"/>
    </source>
</evidence>
<dbReference type="GO" id="GO:0008239">
    <property type="term" value="F:dipeptidyl-peptidase activity"/>
    <property type="evidence" value="ECO:0007669"/>
    <property type="project" value="TreeGrafter"/>
</dbReference>
<reference evidence="6" key="1">
    <citation type="submission" date="2020-10" db="EMBL/GenBank/DDBJ databases">
        <title>Unveiling of a novel bifunctional photoreceptor, Dualchrome1, isolated from a cosmopolitan green alga.</title>
        <authorList>
            <person name="Suzuki S."/>
            <person name="Kawachi M."/>
        </authorList>
    </citation>
    <scope>NUCLEOTIDE SEQUENCE</scope>
    <source>
        <strain evidence="6">NIES 2893</strain>
    </source>
</reference>